<feature type="transmembrane region" description="Helical" evidence="6">
    <location>
        <begin position="218"/>
        <end position="241"/>
    </location>
</feature>
<feature type="transmembrane region" description="Helical" evidence="6">
    <location>
        <begin position="319"/>
        <end position="349"/>
    </location>
</feature>
<evidence type="ECO:0000256" key="5">
    <source>
        <dbReference type="ARBA" id="ARBA00023136"/>
    </source>
</evidence>
<evidence type="ECO:0000256" key="1">
    <source>
        <dbReference type="ARBA" id="ARBA00004141"/>
    </source>
</evidence>
<gene>
    <name evidence="7" type="ORF">A2527_10830</name>
</gene>
<keyword evidence="5 6" id="KW-0472">Membrane</keyword>
<evidence type="ECO:0000256" key="3">
    <source>
        <dbReference type="ARBA" id="ARBA00022692"/>
    </source>
</evidence>
<evidence type="ECO:0000256" key="4">
    <source>
        <dbReference type="ARBA" id="ARBA00022989"/>
    </source>
</evidence>
<evidence type="ECO:0000313" key="8">
    <source>
        <dbReference type="Proteomes" id="UP000178449"/>
    </source>
</evidence>
<comment type="subcellular location">
    <subcellularLocation>
        <location evidence="1">Membrane</location>
        <topology evidence="1">Multi-pass membrane protein</topology>
    </subcellularLocation>
</comment>
<name>A0A1F6GGB1_9PROT</name>
<sequence>MTSYDRRKSDQELHSTVGFILGYGALFYLMGLMAWPYLSAIVFGIIMAGTFYPALAQLQRWKFGPRVSVLLVMALIVCTFFVPSIYLVTEITKEALQLFQYLKANVTEETLEEVFFGEGYLPKLLEQIFEMLNIKYNVSSIQALILDSAKTTSTYLLDTVNSWVANLLSFMLQFVVMMVVIFGILSEGKKVKAFVLDISPLPRDEEELVFEKFNQMNFVTLVGNGIGGLIQGGLAGIAFWFAGIESVFLWTTSMVVLAFIPMVGMSVIYVPASIYLWFAGKTVGATVVLIFCSLVALVVEQWFKPKFVGKRVSIHSVLVFLAILGGMTVFGFLGIFYGPLIMSIFLTFVDLYKKRYSLETPDGSVP</sequence>
<dbReference type="AlphaFoldDB" id="A0A1F6GGB1"/>
<dbReference type="PANTHER" id="PTHR21716">
    <property type="entry name" value="TRANSMEMBRANE PROTEIN"/>
    <property type="match status" value="1"/>
</dbReference>
<feature type="transmembrane region" description="Helical" evidence="6">
    <location>
        <begin position="282"/>
        <end position="299"/>
    </location>
</feature>
<feature type="transmembrane region" description="Helical" evidence="6">
    <location>
        <begin position="37"/>
        <end position="55"/>
    </location>
</feature>
<dbReference type="Pfam" id="PF01594">
    <property type="entry name" value="AI-2E_transport"/>
    <property type="match status" value="1"/>
</dbReference>
<dbReference type="EMBL" id="MFNE01000004">
    <property type="protein sequence ID" value="OGG97153.1"/>
    <property type="molecule type" value="Genomic_DNA"/>
</dbReference>
<comment type="caution">
    <text evidence="7">The sequence shown here is derived from an EMBL/GenBank/DDBJ whole genome shotgun (WGS) entry which is preliminary data.</text>
</comment>
<evidence type="ECO:0000256" key="6">
    <source>
        <dbReference type="SAM" id="Phobius"/>
    </source>
</evidence>
<comment type="similarity">
    <text evidence="2">Belongs to the autoinducer-2 exporter (AI-2E) (TC 2.A.86) family.</text>
</comment>
<evidence type="ECO:0008006" key="9">
    <source>
        <dbReference type="Google" id="ProtNLM"/>
    </source>
</evidence>
<keyword evidence="3 6" id="KW-0812">Transmembrane</keyword>
<evidence type="ECO:0000256" key="2">
    <source>
        <dbReference type="ARBA" id="ARBA00009773"/>
    </source>
</evidence>
<dbReference type="Proteomes" id="UP000178449">
    <property type="component" value="Unassembled WGS sequence"/>
</dbReference>
<organism evidence="7 8">
    <name type="scientific">Candidatus Lambdaproteobacteria bacterium RIFOXYD2_FULL_50_16</name>
    <dbReference type="NCBI Taxonomy" id="1817772"/>
    <lineage>
        <taxon>Bacteria</taxon>
        <taxon>Pseudomonadati</taxon>
        <taxon>Pseudomonadota</taxon>
        <taxon>Candidatus Lambdaproteobacteria</taxon>
    </lineage>
</organism>
<dbReference type="InterPro" id="IPR002549">
    <property type="entry name" value="AI-2E-like"/>
</dbReference>
<dbReference type="STRING" id="1817772.A2527_10830"/>
<reference evidence="7 8" key="1">
    <citation type="journal article" date="2016" name="Nat. Commun.">
        <title>Thousands of microbial genomes shed light on interconnected biogeochemical processes in an aquifer system.</title>
        <authorList>
            <person name="Anantharaman K."/>
            <person name="Brown C.T."/>
            <person name="Hug L.A."/>
            <person name="Sharon I."/>
            <person name="Castelle C.J."/>
            <person name="Probst A.J."/>
            <person name="Thomas B.C."/>
            <person name="Singh A."/>
            <person name="Wilkins M.J."/>
            <person name="Karaoz U."/>
            <person name="Brodie E.L."/>
            <person name="Williams K.H."/>
            <person name="Hubbard S.S."/>
            <person name="Banfield J.F."/>
        </authorList>
    </citation>
    <scope>NUCLEOTIDE SEQUENCE [LARGE SCALE GENOMIC DNA]</scope>
</reference>
<feature type="transmembrane region" description="Helical" evidence="6">
    <location>
        <begin position="163"/>
        <end position="185"/>
    </location>
</feature>
<protein>
    <recommendedName>
        <fullName evidence="9">AI-2E family transporter</fullName>
    </recommendedName>
</protein>
<feature type="transmembrane region" description="Helical" evidence="6">
    <location>
        <begin position="67"/>
        <end position="88"/>
    </location>
</feature>
<feature type="transmembrane region" description="Helical" evidence="6">
    <location>
        <begin position="12"/>
        <end position="31"/>
    </location>
</feature>
<dbReference type="PANTHER" id="PTHR21716:SF4">
    <property type="entry name" value="TRANSMEMBRANE PROTEIN 245"/>
    <property type="match status" value="1"/>
</dbReference>
<evidence type="ECO:0000313" key="7">
    <source>
        <dbReference type="EMBL" id="OGG97153.1"/>
    </source>
</evidence>
<accession>A0A1F6GGB1</accession>
<proteinExistence type="inferred from homology"/>
<keyword evidence="4 6" id="KW-1133">Transmembrane helix</keyword>
<feature type="transmembrane region" description="Helical" evidence="6">
    <location>
        <begin position="247"/>
        <end position="270"/>
    </location>
</feature>
<dbReference type="GO" id="GO:0016020">
    <property type="term" value="C:membrane"/>
    <property type="evidence" value="ECO:0007669"/>
    <property type="project" value="UniProtKB-SubCell"/>
</dbReference>